<feature type="compositionally biased region" description="Basic and acidic residues" evidence="1">
    <location>
        <begin position="358"/>
        <end position="371"/>
    </location>
</feature>
<evidence type="ECO:0000313" key="3">
    <source>
        <dbReference type="Proteomes" id="UP000006637"/>
    </source>
</evidence>
<dbReference type="STRING" id="266117.Rxyl_0430"/>
<evidence type="ECO:0000256" key="1">
    <source>
        <dbReference type="SAM" id="MobiDB-lite"/>
    </source>
</evidence>
<dbReference type="HOGENOM" id="CLU_025133_0_0_11"/>
<proteinExistence type="predicted"/>
<dbReference type="EMBL" id="CP000386">
    <property type="protein sequence ID" value="ABG03404.1"/>
    <property type="molecule type" value="Genomic_DNA"/>
</dbReference>
<reference evidence="2 3" key="1">
    <citation type="submission" date="2006-06" db="EMBL/GenBank/DDBJ databases">
        <title>Complete sequence of Rubrobacter xylanophilus DSM 9941.</title>
        <authorList>
            <consortium name="US DOE Joint Genome Institute"/>
            <person name="Copeland A."/>
            <person name="Lucas S."/>
            <person name="Lapidus A."/>
            <person name="Barry K."/>
            <person name="Detter J.C."/>
            <person name="Glavina del Rio T."/>
            <person name="Hammon N."/>
            <person name="Israni S."/>
            <person name="Dalin E."/>
            <person name="Tice H."/>
            <person name="Pitluck S."/>
            <person name="Munk A.C."/>
            <person name="Brettin T."/>
            <person name="Bruce D."/>
            <person name="Han C."/>
            <person name="Tapia R."/>
            <person name="Gilna P."/>
            <person name="Schmutz J."/>
            <person name="Larimer F."/>
            <person name="Land M."/>
            <person name="Hauser L."/>
            <person name="Kyrpides N."/>
            <person name="Lykidis A."/>
            <person name="da Costa M.S."/>
            <person name="Rainey F.A."/>
            <person name="Empadinhas N."/>
            <person name="Jolivet E."/>
            <person name="Battista J.R."/>
            <person name="Richardson P."/>
        </authorList>
    </citation>
    <scope>NUCLEOTIDE SEQUENCE [LARGE SCALE GENOMIC DNA]</scope>
    <source>
        <strain evidence="3">DSM 9941 / NBRC 16129 / PRD-1</strain>
    </source>
</reference>
<dbReference type="eggNOG" id="COG2909">
    <property type="taxonomic scope" value="Bacteria"/>
</dbReference>
<organism evidence="2 3">
    <name type="scientific">Rubrobacter xylanophilus (strain DSM 9941 / JCM 11954 / NBRC 16129 / PRD-1)</name>
    <dbReference type="NCBI Taxonomy" id="266117"/>
    <lineage>
        <taxon>Bacteria</taxon>
        <taxon>Bacillati</taxon>
        <taxon>Actinomycetota</taxon>
        <taxon>Rubrobacteria</taxon>
        <taxon>Rubrobacterales</taxon>
        <taxon>Rubrobacteraceae</taxon>
        <taxon>Rubrobacter</taxon>
    </lineage>
</organism>
<feature type="region of interest" description="Disordered" evidence="1">
    <location>
        <begin position="339"/>
        <end position="374"/>
    </location>
</feature>
<gene>
    <name evidence="2" type="ordered locus">Rxyl_0430</name>
</gene>
<evidence type="ECO:0008006" key="4">
    <source>
        <dbReference type="Google" id="ProtNLM"/>
    </source>
</evidence>
<protein>
    <recommendedName>
        <fullName evidence="4">Orc1-like AAA ATPase domain-containing protein</fullName>
    </recommendedName>
</protein>
<name>Q1AYX4_RUBXD</name>
<evidence type="ECO:0000313" key="2">
    <source>
        <dbReference type="EMBL" id="ABG03404.1"/>
    </source>
</evidence>
<dbReference type="RefSeq" id="WP_011563422.1">
    <property type="nucleotide sequence ID" value="NC_008148.1"/>
</dbReference>
<dbReference type="SUPFAM" id="SSF52540">
    <property type="entry name" value="P-loop containing nucleoside triphosphate hydrolases"/>
    <property type="match status" value="1"/>
</dbReference>
<dbReference type="Proteomes" id="UP000006637">
    <property type="component" value="Chromosome"/>
</dbReference>
<accession>Q1AYX4</accession>
<dbReference type="KEGG" id="rxy:Rxyl_0430"/>
<dbReference type="Gene3D" id="3.40.50.300">
    <property type="entry name" value="P-loop containing nucleotide triphosphate hydrolases"/>
    <property type="match status" value="1"/>
</dbReference>
<sequence>MSSRQTGRLGLERHRMLVGREEERRLLEEALAGGEPPFAVLYVFGIGGCGKTALLREFAYLCEEAGTRALYLDAHRLTEPPLPLLLERARPGRRVILLDGCERLPPLQEWVDEDLLLGLQEGLLLVLSGRSPPPAEWLADPGWRSLVRLLPLGNLGEQESRELLARRGLHPRQQRGVLGFARGHPLALSLAADAALRNPLGRFGPEEEIEVVGTLAGHLVGELPGPEHREALEVCALSRHTTESLLARAVPGAEPGELFGWLRGLSFVRPGPLGLVPHPTAREVLAADLRWRDPDRHARLLRRVRRYHVARLGESRGAERQRALLDYLFLHREDPEVRPLLGRGEADGASAGPPRPGDSARLEKAVERHEGPASGRLARRLLSRGSLEVAIYRDPAGRPAGFAASLRLRRAGGEERDPAALAALRHLEGRGPLRTGEEAALLRFWMARSSYQSGPALRGILLDAVLRHVLDAPPPACTLLVVADPPRSGRALDRLGFPRLPGEGFAVGGRRYALYGHDWRTVPPGDWLDLLAERGPAGEALAGPAGERPAVLEREEFASAVREALKNHARPGALASSPLLRSRLVARRTGGGSGERERVAALRALLEEAAETLRQHPRDARLYRALHHTYFRPAPTQEQAARLLGLPFSTYRRHLRAGIENVTDLLWRQETHPPAKPDRK</sequence>
<keyword evidence="3" id="KW-1185">Reference proteome</keyword>
<dbReference type="AlphaFoldDB" id="Q1AYX4"/>
<dbReference type="InterPro" id="IPR027417">
    <property type="entry name" value="P-loop_NTPase"/>
</dbReference>